<comment type="pathway">
    <text evidence="1">Cofactor biosynthesis; tetrahydrofolate biosynthesis; 2-amino-4-hydroxy-6-hydroxymethyl-7,8-dihydropteridine diphosphate from 7,8-dihydroneopterin triphosphate: step 4/4.</text>
</comment>
<organism evidence="9 10">
    <name type="scientific">Candidatus Thiothrix singaporensis</name>
    <dbReference type="NCBI Taxonomy" id="2799669"/>
    <lineage>
        <taxon>Bacteria</taxon>
        <taxon>Pseudomonadati</taxon>
        <taxon>Pseudomonadota</taxon>
        <taxon>Gammaproteobacteria</taxon>
        <taxon>Thiotrichales</taxon>
        <taxon>Thiotrichaceae</taxon>
        <taxon>Thiothrix</taxon>
    </lineage>
</organism>
<dbReference type="SUPFAM" id="SSF55083">
    <property type="entry name" value="6-hydroxymethyl-7,8-dihydropterin pyrophosphokinase, HPPK"/>
    <property type="match status" value="1"/>
</dbReference>
<evidence type="ECO:0000256" key="3">
    <source>
        <dbReference type="ARBA" id="ARBA00022679"/>
    </source>
</evidence>
<evidence type="ECO:0000256" key="5">
    <source>
        <dbReference type="ARBA" id="ARBA00022777"/>
    </source>
</evidence>
<dbReference type="Pfam" id="PF01288">
    <property type="entry name" value="HPPK"/>
    <property type="match status" value="1"/>
</dbReference>
<dbReference type="KEGG" id="this:HZT40_03645"/>
<evidence type="ECO:0000256" key="4">
    <source>
        <dbReference type="ARBA" id="ARBA00022741"/>
    </source>
</evidence>
<dbReference type="NCBIfam" id="TIGR01498">
    <property type="entry name" value="folK"/>
    <property type="match status" value="1"/>
</dbReference>
<dbReference type="PANTHER" id="PTHR43071">
    <property type="entry name" value="2-AMINO-4-HYDROXY-6-HYDROXYMETHYLDIHYDROPTERIDINE PYROPHOSPHOKINASE"/>
    <property type="match status" value="1"/>
</dbReference>
<evidence type="ECO:0000256" key="7">
    <source>
        <dbReference type="ARBA" id="ARBA00022909"/>
    </source>
</evidence>
<reference evidence="9" key="1">
    <citation type="submission" date="2020-06" db="EMBL/GenBank/DDBJ databases">
        <title>Analysis procedures for assessing recovery of high quality, complete, closed genomes from Nanopore long read metagenome sequencing.</title>
        <authorList>
            <person name="Bessarab I."/>
            <person name="Arumugam K."/>
            <person name="Haryono M."/>
            <person name="Liu X."/>
            <person name="Roy S."/>
            <person name="Zuniga-Montanez R.E."/>
            <person name="Qiu G."/>
            <person name="Drautz-Moses D.I."/>
            <person name="Law Y.Y."/>
            <person name="Wuertz S."/>
            <person name="Lauro F.M."/>
            <person name="Huson D.H."/>
            <person name="Williams R.B."/>
        </authorList>
    </citation>
    <scope>NUCLEOTIDE SEQUENCE [LARGE SCALE GENOMIC DNA]</scope>
    <source>
        <strain evidence="9">SSD2</strain>
    </source>
</reference>
<evidence type="ECO:0000256" key="2">
    <source>
        <dbReference type="ARBA" id="ARBA00013253"/>
    </source>
</evidence>
<keyword evidence="4" id="KW-0547">Nucleotide-binding</keyword>
<sequence>MAGVYVSLGSNINPAANICACAQQLRHDFPDAVFSRVYQTPAEGFSGAPFLNLAAGFTTNLPPETLKQYLRNLESKQGRNRNEKKFSSRTLDVDLLLYDDLITPEQNLPHQDILAYPFVLYPLAEIAPALPYPGLSESLAELAKRSTLPQEILTAVDLDCFRQ</sequence>
<protein>
    <recommendedName>
        <fullName evidence="2">2-amino-4-hydroxy-6-hydroxymethyldihydropteridine diphosphokinase</fullName>
        <ecNumber evidence="2">2.7.6.3</ecNumber>
    </recommendedName>
</protein>
<evidence type="ECO:0000313" key="9">
    <source>
        <dbReference type="EMBL" id="QLQ30848.1"/>
    </source>
</evidence>
<dbReference type="GO" id="GO:0005524">
    <property type="term" value="F:ATP binding"/>
    <property type="evidence" value="ECO:0007669"/>
    <property type="project" value="UniProtKB-KW"/>
</dbReference>
<gene>
    <name evidence="9" type="primary">folK</name>
    <name evidence="9" type="ORF">HZT40_03645</name>
</gene>
<dbReference type="GO" id="GO:0046654">
    <property type="term" value="P:tetrahydrofolate biosynthetic process"/>
    <property type="evidence" value="ECO:0007669"/>
    <property type="project" value="UniProtKB-UniPathway"/>
</dbReference>
<keyword evidence="5" id="KW-0418">Kinase</keyword>
<dbReference type="EC" id="2.7.6.3" evidence="2"/>
<accession>A0A7L6AP41</accession>
<dbReference type="AlphaFoldDB" id="A0A7L6AP41"/>
<evidence type="ECO:0000259" key="8">
    <source>
        <dbReference type="Pfam" id="PF01288"/>
    </source>
</evidence>
<dbReference type="Proteomes" id="UP000510621">
    <property type="component" value="Chromosome"/>
</dbReference>
<keyword evidence="3 9" id="KW-0808">Transferase</keyword>
<dbReference type="EMBL" id="CP059265">
    <property type="protein sequence ID" value="QLQ30848.1"/>
    <property type="molecule type" value="Genomic_DNA"/>
</dbReference>
<dbReference type="Gene3D" id="3.30.70.560">
    <property type="entry name" value="7,8-Dihydro-6-hydroxymethylpterin-pyrophosphokinase HPPK"/>
    <property type="match status" value="1"/>
</dbReference>
<keyword evidence="7" id="KW-0289">Folate biosynthesis</keyword>
<dbReference type="UniPathway" id="UPA00077">
    <property type="reaction ID" value="UER00155"/>
</dbReference>
<dbReference type="GO" id="GO:0016301">
    <property type="term" value="F:kinase activity"/>
    <property type="evidence" value="ECO:0007669"/>
    <property type="project" value="UniProtKB-KW"/>
</dbReference>
<name>A0A7L6AP41_9GAMM</name>
<dbReference type="InterPro" id="IPR000550">
    <property type="entry name" value="Hppk"/>
</dbReference>
<keyword evidence="6" id="KW-0067">ATP-binding</keyword>
<evidence type="ECO:0000313" key="10">
    <source>
        <dbReference type="Proteomes" id="UP000510621"/>
    </source>
</evidence>
<dbReference type="GO" id="GO:0003848">
    <property type="term" value="F:2-amino-4-hydroxy-6-hydroxymethyldihydropteridine diphosphokinase activity"/>
    <property type="evidence" value="ECO:0007669"/>
    <property type="project" value="UniProtKB-EC"/>
</dbReference>
<keyword evidence="10" id="KW-1185">Reference proteome</keyword>
<proteinExistence type="predicted"/>
<feature type="domain" description="7,8-dihydro-6-hydroxymethylpterin-pyrophosphokinase" evidence="8">
    <location>
        <begin position="5"/>
        <end position="128"/>
    </location>
</feature>
<dbReference type="InterPro" id="IPR035907">
    <property type="entry name" value="Hppk_sf"/>
</dbReference>
<evidence type="ECO:0000256" key="6">
    <source>
        <dbReference type="ARBA" id="ARBA00022840"/>
    </source>
</evidence>
<evidence type="ECO:0000256" key="1">
    <source>
        <dbReference type="ARBA" id="ARBA00005051"/>
    </source>
</evidence>
<dbReference type="PANTHER" id="PTHR43071:SF2">
    <property type="entry name" value="2-AMINO-4-HYDROXY-6-HYDROXYMETHYLDIHYDROPTERIDINE PYROPHOSPHOKINASE"/>
    <property type="match status" value="1"/>
</dbReference>
<dbReference type="GO" id="GO:0046656">
    <property type="term" value="P:folic acid biosynthetic process"/>
    <property type="evidence" value="ECO:0007669"/>
    <property type="project" value="UniProtKB-KW"/>
</dbReference>